<organism evidence="1">
    <name type="scientific">hydrothermal vent metagenome</name>
    <dbReference type="NCBI Taxonomy" id="652676"/>
    <lineage>
        <taxon>unclassified sequences</taxon>
        <taxon>metagenomes</taxon>
        <taxon>ecological metagenomes</taxon>
    </lineage>
</organism>
<gene>
    <name evidence="1" type="ORF">MNBD_GAMMA07-682</name>
</gene>
<dbReference type="EMBL" id="UOFF01000152">
    <property type="protein sequence ID" value="VAW55970.1"/>
    <property type="molecule type" value="Genomic_DNA"/>
</dbReference>
<accession>A0A3B0WTX0</accession>
<evidence type="ECO:0000313" key="1">
    <source>
        <dbReference type="EMBL" id="VAW55970.1"/>
    </source>
</evidence>
<evidence type="ECO:0008006" key="2">
    <source>
        <dbReference type="Google" id="ProtNLM"/>
    </source>
</evidence>
<protein>
    <recommendedName>
        <fullName evidence="2">Lipoprotein</fullName>
    </recommendedName>
</protein>
<proteinExistence type="predicted"/>
<sequence>MKVVKIVIMIYLAIVISSCATTRVNTYSVDGKETICNGKNINLGSVVVLPEAAWRKDQKEPKKREEMALNEIKKAFKNMSCGNVLLPKGVKEFSNWSKEIEEQSLNKYLDEGFDTVIIIRIEELTPRLNITFSIPFLWNGANEADFHVKVISIKTGMLLNDMRIQRITGGLFHIRPAEWSKDELYLALKQIVK</sequence>
<dbReference type="PROSITE" id="PS51257">
    <property type="entry name" value="PROKAR_LIPOPROTEIN"/>
    <property type="match status" value="1"/>
</dbReference>
<name>A0A3B0WTX0_9ZZZZ</name>
<reference evidence="1" key="1">
    <citation type="submission" date="2018-06" db="EMBL/GenBank/DDBJ databases">
        <authorList>
            <person name="Zhirakovskaya E."/>
        </authorList>
    </citation>
    <scope>NUCLEOTIDE SEQUENCE</scope>
</reference>
<dbReference type="AlphaFoldDB" id="A0A3B0WTX0"/>